<proteinExistence type="predicted"/>
<accession>A0AAU7YK43</accession>
<protein>
    <submittedName>
        <fullName evidence="1">Uncharacterized protein</fullName>
    </submittedName>
</protein>
<reference evidence="1" key="1">
    <citation type="submission" date="2024-06" db="EMBL/GenBank/DDBJ databases">
        <title>Genome assembly of the Oeneis chryxus ivallda.</title>
        <authorList>
            <person name="MacDonald Z."/>
            <person name="Shaffer H.B."/>
            <person name="Gillespie T."/>
            <person name="Marimuthu M.P.A."/>
            <person name="Nguyen O."/>
            <person name="Fairbairn C.W."/>
            <person name="Seligmann W.E."/>
            <person name="Escalona M."/>
            <person name="Miller C."/>
            <person name="Toffelmier E."/>
        </authorList>
    </citation>
    <scope>NUCLEOTIDE SEQUENCE</scope>
    <source>
        <strain evidence="1">CCGP_102_HBS-TG_Oc004</strain>
    </source>
</reference>
<dbReference type="EMBL" id="CP158587">
    <property type="protein sequence ID" value="XCA34108.1"/>
    <property type="molecule type" value="Genomic_DNA"/>
</dbReference>
<name>A0AAU7YK43_9RICK</name>
<organism evidence="1">
    <name type="scientific">Wolbachia endosymbiont of Oeneis ivallda</name>
    <dbReference type="NCBI Taxonomy" id="3171168"/>
    <lineage>
        <taxon>Bacteria</taxon>
        <taxon>Pseudomonadati</taxon>
        <taxon>Pseudomonadota</taxon>
        <taxon>Alphaproteobacteria</taxon>
        <taxon>Rickettsiales</taxon>
        <taxon>Anaplasmataceae</taxon>
        <taxon>Wolbachieae</taxon>
        <taxon>Wolbachia</taxon>
    </lineage>
</organism>
<sequence>MNYNFSSSPRIGSCIPTRTACTTDPRYHNNFGPHCHNYFNPHFHNHFDPYCDGLELNIQLPDIKIPPCPDVKCPDPCPDVKCPDIPACPDVKCPDIPACPDVKCPDIPACPECPACPEPKKPIDFSKLSIVVDAVSGEIKDAITKKSSGLMFAKCKEIIDKSDNNLEIGPDNRLKGRCDSNPECKACVDAINASIIDTRTESAFSPEQMSVPEGIVYII</sequence>
<dbReference type="AlphaFoldDB" id="A0AAU7YK43"/>
<evidence type="ECO:0000313" key="1">
    <source>
        <dbReference type="EMBL" id="XCA34108.1"/>
    </source>
</evidence>
<gene>
    <name evidence="1" type="ORF">ABS861_01470</name>
</gene>